<evidence type="ECO:0000256" key="1">
    <source>
        <dbReference type="ARBA" id="ARBA00004141"/>
    </source>
</evidence>
<keyword evidence="5 6" id="KW-0472">Membrane</keyword>
<dbReference type="InterPro" id="IPR000609">
    <property type="entry name" value="7TM_GPCR_serpentine_rcpt_Srg"/>
</dbReference>
<evidence type="ECO:0000256" key="4">
    <source>
        <dbReference type="ARBA" id="ARBA00022989"/>
    </source>
</evidence>
<evidence type="ECO:0000313" key="8">
    <source>
        <dbReference type="Proteomes" id="UP001175271"/>
    </source>
</evidence>
<feature type="transmembrane region" description="Helical" evidence="6">
    <location>
        <begin position="78"/>
        <end position="105"/>
    </location>
</feature>
<name>A0AA39IEM5_9BILA</name>
<dbReference type="AlphaFoldDB" id="A0AA39IEM5"/>
<dbReference type="Pfam" id="PF02118">
    <property type="entry name" value="Srg"/>
    <property type="match status" value="1"/>
</dbReference>
<keyword evidence="3 6" id="KW-0812">Transmembrane</keyword>
<dbReference type="EMBL" id="JAUCMV010000001">
    <property type="protein sequence ID" value="KAK0422995.1"/>
    <property type="molecule type" value="Genomic_DNA"/>
</dbReference>
<dbReference type="GO" id="GO:0007606">
    <property type="term" value="P:sensory perception of chemical stimulus"/>
    <property type="evidence" value="ECO:0007669"/>
    <property type="project" value="UniProtKB-UniRule"/>
</dbReference>
<accession>A0AA39IEM5</accession>
<dbReference type="GO" id="GO:0004888">
    <property type="term" value="F:transmembrane signaling receptor activity"/>
    <property type="evidence" value="ECO:0007669"/>
    <property type="project" value="InterPro"/>
</dbReference>
<dbReference type="GO" id="GO:0016020">
    <property type="term" value="C:membrane"/>
    <property type="evidence" value="ECO:0007669"/>
    <property type="project" value="UniProtKB-SubCell"/>
</dbReference>
<comment type="subcellular location">
    <subcellularLocation>
        <location evidence="1">Membrane</location>
        <topology evidence="1">Multi-pass membrane protein</topology>
    </subcellularLocation>
</comment>
<comment type="caution">
    <text evidence="7">The sequence shown here is derived from an EMBL/GenBank/DDBJ whole genome shotgun (WGS) entry which is preliminary data.</text>
</comment>
<evidence type="ECO:0000256" key="5">
    <source>
        <dbReference type="ARBA" id="ARBA00023136"/>
    </source>
</evidence>
<feature type="transmembrane region" description="Helical" evidence="6">
    <location>
        <begin position="270"/>
        <end position="289"/>
    </location>
</feature>
<protein>
    <recommendedName>
        <fullName evidence="6">Serpentine receptor class gamma</fullName>
    </recommendedName>
</protein>
<organism evidence="7 8">
    <name type="scientific">Steinernema hermaphroditum</name>
    <dbReference type="NCBI Taxonomy" id="289476"/>
    <lineage>
        <taxon>Eukaryota</taxon>
        <taxon>Metazoa</taxon>
        <taxon>Ecdysozoa</taxon>
        <taxon>Nematoda</taxon>
        <taxon>Chromadorea</taxon>
        <taxon>Rhabditida</taxon>
        <taxon>Tylenchina</taxon>
        <taxon>Panagrolaimomorpha</taxon>
        <taxon>Strongyloidoidea</taxon>
        <taxon>Steinernematidae</taxon>
        <taxon>Steinernema</taxon>
    </lineage>
</organism>
<dbReference type="Proteomes" id="UP001175271">
    <property type="component" value="Unassembled WGS sequence"/>
</dbReference>
<comment type="caution">
    <text evidence="6">Lacks conserved residue(s) required for the propagation of feature annotation.</text>
</comment>
<gene>
    <name evidence="7" type="ORF">QR680_007914</name>
</gene>
<feature type="transmembrane region" description="Helical" evidence="6">
    <location>
        <begin position="40"/>
        <end position="58"/>
    </location>
</feature>
<proteinExistence type="inferred from homology"/>
<dbReference type="PANTHER" id="PTHR31627">
    <property type="entry name" value="SERPENTINE RECEPTOR CLASS GAMMA-RELATED"/>
    <property type="match status" value="1"/>
</dbReference>
<sequence length="321" mass="37149">MIPLHLEIVYMLIGIPSLIFYTIVIASLLKKSNKEHFGLAFYRIFAAICVFDCLRYIVDTVTYRLCMCPEFRFIYEKIQPSAFTTSLYFTSYFFGFCQIFGQTLITVNRFSAVVFPLKHRKFWSKYYRHSIFLTVLLGFAFSWHILFSNGRFNRHDIEGTDQFFFTFMFDEMNIWIIGKPMEFNSILSALVNLSNSSIQFSLHTATIIILIRQRKGIQDTSAGPRPKVELNLFVLSLAMFVIGLSNGLYQVVVTVLLYMDSPFIVPFLDYYFLAADLTSLSPPYLLMLVSSVARSTFIETVRCCRKKNEVLLFMSSNSHSS</sequence>
<dbReference type="PANTHER" id="PTHR31627:SF42">
    <property type="entry name" value="G_PROTEIN_RECEP_F1_2 DOMAIN-CONTAINING PROTEIN-RELATED"/>
    <property type="match status" value="1"/>
</dbReference>
<dbReference type="Gene3D" id="1.20.1070.10">
    <property type="entry name" value="Rhodopsin 7-helix transmembrane proteins"/>
    <property type="match status" value="1"/>
</dbReference>
<feature type="transmembrane region" description="Helical" evidence="6">
    <location>
        <begin position="126"/>
        <end position="146"/>
    </location>
</feature>
<comment type="similarity">
    <text evidence="2 6">Belongs to the nematode receptor-like protein srg family.</text>
</comment>
<dbReference type="InterPro" id="IPR051119">
    <property type="entry name" value="Nematode_SR-like"/>
</dbReference>
<evidence type="ECO:0000256" key="6">
    <source>
        <dbReference type="RuleBase" id="RU280813"/>
    </source>
</evidence>
<evidence type="ECO:0000313" key="7">
    <source>
        <dbReference type="EMBL" id="KAK0422995.1"/>
    </source>
</evidence>
<dbReference type="SUPFAM" id="SSF81321">
    <property type="entry name" value="Family A G protein-coupled receptor-like"/>
    <property type="match status" value="1"/>
</dbReference>
<keyword evidence="4 6" id="KW-1133">Transmembrane helix</keyword>
<keyword evidence="8" id="KW-1185">Reference proteome</keyword>
<reference evidence="7" key="1">
    <citation type="submission" date="2023-06" db="EMBL/GenBank/DDBJ databases">
        <title>Genomic analysis of the entomopathogenic nematode Steinernema hermaphroditum.</title>
        <authorList>
            <person name="Schwarz E.M."/>
            <person name="Heppert J.K."/>
            <person name="Baniya A."/>
            <person name="Schwartz H.T."/>
            <person name="Tan C.-H."/>
            <person name="Antoshechkin I."/>
            <person name="Sternberg P.W."/>
            <person name="Goodrich-Blair H."/>
            <person name="Dillman A.R."/>
        </authorList>
    </citation>
    <scope>NUCLEOTIDE SEQUENCE</scope>
    <source>
        <strain evidence="7">PS9179</strain>
        <tissue evidence="7">Whole animal</tissue>
    </source>
</reference>
<evidence type="ECO:0000256" key="3">
    <source>
        <dbReference type="ARBA" id="ARBA00022692"/>
    </source>
</evidence>
<feature type="transmembrane region" description="Helical" evidence="6">
    <location>
        <begin position="6"/>
        <end position="28"/>
    </location>
</feature>
<evidence type="ECO:0000256" key="2">
    <source>
        <dbReference type="ARBA" id="ARBA00005692"/>
    </source>
</evidence>
<feature type="transmembrane region" description="Helical" evidence="6">
    <location>
        <begin position="232"/>
        <end position="258"/>
    </location>
</feature>